<organism evidence="4 5">
    <name type="scientific">Apiospora phragmitis</name>
    <dbReference type="NCBI Taxonomy" id="2905665"/>
    <lineage>
        <taxon>Eukaryota</taxon>
        <taxon>Fungi</taxon>
        <taxon>Dikarya</taxon>
        <taxon>Ascomycota</taxon>
        <taxon>Pezizomycotina</taxon>
        <taxon>Sordariomycetes</taxon>
        <taxon>Xylariomycetidae</taxon>
        <taxon>Amphisphaeriales</taxon>
        <taxon>Apiosporaceae</taxon>
        <taxon>Apiospora</taxon>
    </lineage>
</organism>
<feature type="region of interest" description="Disordered" evidence="2">
    <location>
        <begin position="1"/>
        <end position="28"/>
    </location>
</feature>
<comment type="caution">
    <text evidence="4">The sequence shown here is derived from an EMBL/GenBank/DDBJ whole genome shotgun (WGS) entry which is preliminary data.</text>
</comment>
<dbReference type="PANTHER" id="PTHR12175:SF1">
    <property type="entry name" value="PITH DOMAIN-CONTAINING PROTEIN 1"/>
    <property type="match status" value="1"/>
</dbReference>
<sequence>MSHHCHDEHDHSGGGGHDHGEHDHSDDVTPALQHSLYQHIDFDGVNTLNEETSGSGKAVLKKTWAERLDPTPEVASDADEQVIVQVPFTGQVKLHSILLRSSASDAAPRTLKLFINRDDVEFDAAAELAPTQTLELSQTGDVQELAVKRALFGKVTRLTLFFEDNFGDGDEEVTRFSYLGFKGEWMALGRAPAQILYEAAPTPTTTPSRGRVPMLWGVGLGAGAWGIGKRADQGSGKGGWALEEGYMHSLGVYQGAAMMRREKAP</sequence>
<comment type="similarity">
    <text evidence="1">Belongs to the PITHD1 family.</text>
</comment>
<feature type="domain" description="PITH" evidence="3">
    <location>
        <begin position="25"/>
        <end position="201"/>
    </location>
</feature>
<dbReference type="InterPro" id="IPR010400">
    <property type="entry name" value="PITH_dom"/>
</dbReference>
<name>A0ABR1WT35_9PEZI</name>
<gene>
    <name evidence="4" type="ORF">PG994_001293</name>
</gene>
<keyword evidence="5" id="KW-1185">Reference proteome</keyword>
<proteinExistence type="inferred from homology"/>
<dbReference type="InterPro" id="IPR008979">
    <property type="entry name" value="Galactose-bd-like_sf"/>
</dbReference>
<evidence type="ECO:0000256" key="1">
    <source>
        <dbReference type="ARBA" id="ARBA00025788"/>
    </source>
</evidence>
<dbReference type="Proteomes" id="UP001480595">
    <property type="component" value="Unassembled WGS sequence"/>
</dbReference>
<dbReference type="PANTHER" id="PTHR12175">
    <property type="entry name" value="AD039 HT014 THIOREDOXIN FAMILY TRP26"/>
    <property type="match status" value="1"/>
</dbReference>
<dbReference type="RefSeq" id="XP_066720843.1">
    <property type="nucleotide sequence ID" value="XM_066852702.1"/>
</dbReference>
<evidence type="ECO:0000313" key="5">
    <source>
        <dbReference type="Proteomes" id="UP001480595"/>
    </source>
</evidence>
<dbReference type="PROSITE" id="PS51532">
    <property type="entry name" value="PITH"/>
    <property type="match status" value="1"/>
</dbReference>
<protein>
    <submittedName>
        <fullName evidence="4">PITH domain-containing protein</fullName>
    </submittedName>
</protein>
<feature type="compositionally biased region" description="Basic and acidic residues" evidence="2">
    <location>
        <begin position="1"/>
        <end position="27"/>
    </location>
</feature>
<dbReference type="SUPFAM" id="SSF49785">
    <property type="entry name" value="Galactose-binding domain-like"/>
    <property type="match status" value="1"/>
</dbReference>
<evidence type="ECO:0000313" key="4">
    <source>
        <dbReference type="EMBL" id="KAK8086319.1"/>
    </source>
</evidence>
<evidence type="ECO:0000259" key="3">
    <source>
        <dbReference type="PROSITE" id="PS51532"/>
    </source>
</evidence>
<dbReference type="InterPro" id="IPR045099">
    <property type="entry name" value="PITH1-like"/>
</dbReference>
<dbReference type="GeneID" id="92085765"/>
<evidence type="ECO:0000256" key="2">
    <source>
        <dbReference type="SAM" id="MobiDB-lite"/>
    </source>
</evidence>
<dbReference type="EMBL" id="JAQQWL010000002">
    <property type="protein sequence ID" value="KAK8086319.1"/>
    <property type="molecule type" value="Genomic_DNA"/>
</dbReference>
<accession>A0ABR1WT35</accession>
<dbReference type="InterPro" id="IPR037047">
    <property type="entry name" value="PITH_dom_sf"/>
</dbReference>
<dbReference type="Gene3D" id="2.60.120.470">
    <property type="entry name" value="PITH domain"/>
    <property type="match status" value="1"/>
</dbReference>
<reference evidence="4 5" key="1">
    <citation type="submission" date="2023-01" db="EMBL/GenBank/DDBJ databases">
        <title>Analysis of 21 Apiospora genomes using comparative genomics revels a genus with tremendous synthesis potential of carbohydrate active enzymes and secondary metabolites.</title>
        <authorList>
            <person name="Sorensen T."/>
        </authorList>
    </citation>
    <scope>NUCLEOTIDE SEQUENCE [LARGE SCALE GENOMIC DNA]</scope>
    <source>
        <strain evidence="4 5">CBS 135458</strain>
    </source>
</reference>
<dbReference type="Pfam" id="PF06201">
    <property type="entry name" value="PITH"/>
    <property type="match status" value="1"/>
</dbReference>